<dbReference type="CDD" id="cd00090">
    <property type="entry name" value="HTH_ARSR"/>
    <property type="match status" value="1"/>
</dbReference>
<dbReference type="InterPro" id="IPR050707">
    <property type="entry name" value="HTH_MetabolicPath_Reg"/>
</dbReference>
<dbReference type="GO" id="GO:0003700">
    <property type="term" value="F:DNA-binding transcription factor activity"/>
    <property type="evidence" value="ECO:0007669"/>
    <property type="project" value="TreeGrafter"/>
</dbReference>
<dbReference type="Pfam" id="PF01614">
    <property type="entry name" value="IclR_C"/>
    <property type="match status" value="1"/>
</dbReference>
<proteinExistence type="predicted"/>
<dbReference type="PANTHER" id="PTHR30136">
    <property type="entry name" value="HELIX-TURN-HELIX TRANSCRIPTIONAL REGULATOR, ICLR FAMILY"/>
    <property type="match status" value="1"/>
</dbReference>
<geneLocation type="plasmid" evidence="6 7">
    <name>unnamed1</name>
</geneLocation>
<dbReference type="RefSeq" id="WP_179171171.1">
    <property type="nucleotide sequence ID" value="NZ_CP058530.1"/>
</dbReference>
<organism evidence="6 7">
    <name type="scientific">Halorarum halophilum</name>
    <dbReference type="NCBI Taxonomy" id="2743090"/>
    <lineage>
        <taxon>Archaea</taxon>
        <taxon>Methanobacteriati</taxon>
        <taxon>Methanobacteriota</taxon>
        <taxon>Stenosarchaea group</taxon>
        <taxon>Halobacteria</taxon>
        <taxon>Halobacteriales</taxon>
        <taxon>Haloferacaceae</taxon>
        <taxon>Halorarum</taxon>
    </lineage>
</organism>
<dbReference type="Gene3D" id="1.10.10.10">
    <property type="entry name" value="Winged helix-like DNA-binding domain superfamily/Winged helix DNA-binding domain"/>
    <property type="match status" value="1"/>
</dbReference>
<evidence type="ECO:0000259" key="5">
    <source>
        <dbReference type="PROSITE" id="PS51078"/>
    </source>
</evidence>
<keyword evidence="3" id="KW-0804">Transcription</keyword>
<dbReference type="InterPro" id="IPR005471">
    <property type="entry name" value="Tscrpt_reg_IclR_N"/>
</dbReference>
<dbReference type="InterPro" id="IPR014757">
    <property type="entry name" value="Tscrpt_reg_IclR_C"/>
</dbReference>
<evidence type="ECO:0000256" key="1">
    <source>
        <dbReference type="ARBA" id="ARBA00023015"/>
    </source>
</evidence>
<dbReference type="SUPFAM" id="SSF55781">
    <property type="entry name" value="GAF domain-like"/>
    <property type="match status" value="1"/>
</dbReference>
<feature type="domain" description="IclR-ED" evidence="5">
    <location>
        <begin position="71"/>
        <end position="255"/>
    </location>
</feature>
<dbReference type="SUPFAM" id="SSF46785">
    <property type="entry name" value="Winged helix' DNA-binding domain"/>
    <property type="match status" value="1"/>
</dbReference>
<dbReference type="Proteomes" id="UP000509750">
    <property type="component" value="Plasmid unnamed1"/>
</dbReference>
<dbReference type="InterPro" id="IPR036388">
    <property type="entry name" value="WH-like_DNA-bd_sf"/>
</dbReference>
<dbReference type="GeneID" id="56030863"/>
<evidence type="ECO:0000256" key="2">
    <source>
        <dbReference type="ARBA" id="ARBA00023125"/>
    </source>
</evidence>
<evidence type="ECO:0000313" key="6">
    <source>
        <dbReference type="EMBL" id="QLG29597.1"/>
    </source>
</evidence>
<dbReference type="AlphaFoldDB" id="A0A7D5KG90"/>
<dbReference type="GO" id="GO:0003677">
    <property type="term" value="F:DNA binding"/>
    <property type="evidence" value="ECO:0007669"/>
    <property type="project" value="UniProtKB-KW"/>
</dbReference>
<dbReference type="InterPro" id="IPR011991">
    <property type="entry name" value="ArsR-like_HTH"/>
</dbReference>
<dbReference type="PROSITE" id="PS51078">
    <property type="entry name" value="ICLR_ED"/>
    <property type="match status" value="1"/>
</dbReference>
<dbReference type="EMBL" id="CP058530">
    <property type="protein sequence ID" value="QLG29597.1"/>
    <property type="molecule type" value="Genomic_DNA"/>
</dbReference>
<dbReference type="KEGG" id="halg:HUG10_18480"/>
<evidence type="ECO:0000313" key="7">
    <source>
        <dbReference type="Proteomes" id="UP000509750"/>
    </source>
</evidence>
<dbReference type="GO" id="GO:0045892">
    <property type="term" value="P:negative regulation of DNA-templated transcription"/>
    <property type="evidence" value="ECO:0007669"/>
    <property type="project" value="TreeGrafter"/>
</dbReference>
<dbReference type="PANTHER" id="PTHR30136:SF35">
    <property type="entry name" value="HTH-TYPE TRANSCRIPTIONAL REGULATOR RV1719"/>
    <property type="match status" value="1"/>
</dbReference>
<dbReference type="Gene3D" id="3.30.450.40">
    <property type="match status" value="1"/>
</dbReference>
<gene>
    <name evidence="6" type="ORF">HUG10_18480</name>
</gene>
<dbReference type="InterPro" id="IPR036390">
    <property type="entry name" value="WH_DNA-bd_sf"/>
</dbReference>
<dbReference type="Pfam" id="PF09339">
    <property type="entry name" value="HTH_IclR"/>
    <property type="match status" value="1"/>
</dbReference>
<dbReference type="InterPro" id="IPR029016">
    <property type="entry name" value="GAF-like_dom_sf"/>
</dbReference>
<keyword evidence="6" id="KW-0614">Plasmid</keyword>
<dbReference type="PROSITE" id="PS51077">
    <property type="entry name" value="HTH_ICLR"/>
    <property type="match status" value="1"/>
</dbReference>
<accession>A0A7D5KG90</accession>
<dbReference type="OrthoDB" id="14763at2157"/>
<evidence type="ECO:0000256" key="3">
    <source>
        <dbReference type="ARBA" id="ARBA00023163"/>
    </source>
</evidence>
<name>A0A7D5KG90_9EURY</name>
<dbReference type="SMART" id="SM00346">
    <property type="entry name" value="HTH_ICLR"/>
    <property type="match status" value="1"/>
</dbReference>
<protein>
    <submittedName>
        <fullName evidence="6">IclR family transcriptional regulator</fullName>
    </submittedName>
</protein>
<keyword evidence="7" id="KW-1185">Reference proteome</keyword>
<sequence>MTSRNDALGGIGATETTFDVIEQIGERGEARVTELADELGMAKSTVHNHLQTLRRRGYVLQDGDEYRLSLRFLHLGQRVRTRQPAYELARDKVKKLAAQTGERSQFIVEEHGYGVYMFRESGSEAVHTDSEIGKRVPLHATSAGKAILASLPEPDVEEVIARRGLERFTDRTITDEGELYEELERIRERGYADNRGESTNSLWAVGVPVSTADGRVLGALSVSGPSQRMKGERIRSELPDLLLAVANELELNIRYA</sequence>
<feature type="domain" description="HTH iclR-type" evidence="4">
    <location>
        <begin position="11"/>
        <end position="70"/>
    </location>
</feature>
<keyword evidence="1" id="KW-0805">Transcription regulation</keyword>
<evidence type="ECO:0000259" key="4">
    <source>
        <dbReference type="PROSITE" id="PS51077"/>
    </source>
</evidence>
<reference evidence="6 7" key="1">
    <citation type="submission" date="2020-07" db="EMBL/GenBank/DDBJ databases">
        <title>Gai3-2, isolated from salt lake.</title>
        <authorList>
            <person name="Cui H."/>
            <person name="Shi X."/>
        </authorList>
    </citation>
    <scope>NUCLEOTIDE SEQUENCE [LARGE SCALE GENOMIC DNA]</scope>
    <source>
        <strain evidence="6 7">Gai3-2</strain>
        <plasmid evidence="6 7">unnamed1</plasmid>
    </source>
</reference>
<keyword evidence="2" id="KW-0238">DNA-binding</keyword>